<dbReference type="InterPro" id="IPR014925">
    <property type="entry name" value="CGGC_dom"/>
</dbReference>
<feature type="domain" description="CGGC" evidence="1">
    <location>
        <begin position="3"/>
        <end position="114"/>
    </location>
</feature>
<protein>
    <submittedName>
        <fullName evidence="2">Predicted metal-binding protein</fullName>
    </submittedName>
</protein>
<dbReference type="STRING" id="1121449.SAMN02745704_00501"/>
<evidence type="ECO:0000313" key="2">
    <source>
        <dbReference type="EMBL" id="SKA73623.1"/>
    </source>
</evidence>
<dbReference type="Pfam" id="PF08821">
    <property type="entry name" value="CGGC"/>
    <property type="match status" value="1"/>
</dbReference>
<accession>A0A1T4W8N2</accession>
<dbReference type="SMART" id="SM01078">
    <property type="entry name" value="CGGC"/>
    <property type="match status" value="1"/>
</dbReference>
<organism evidence="2 3">
    <name type="scientific">Paucidesulfovibrio gracilis DSM 16080</name>
    <dbReference type="NCBI Taxonomy" id="1121449"/>
    <lineage>
        <taxon>Bacteria</taxon>
        <taxon>Pseudomonadati</taxon>
        <taxon>Thermodesulfobacteriota</taxon>
        <taxon>Desulfovibrionia</taxon>
        <taxon>Desulfovibrionales</taxon>
        <taxon>Desulfovibrionaceae</taxon>
        <taxon>Paucidesulfovibrio</taxon>
    </lineage>
</organism>
<sequence>MTKIGIIRCEKNEHACPLTNCFKCLTGTKQGFAGYEDCELAGVFTCRCPGDNVAELARILKAKGAEAIHFPTCTFAHKRKDGWELGDGFCPDMQRLMEQAGQSTGLPCVKGTAHLPEGYTPEAL</sequence>
<dbReference type="RefSeq" id="WP_078716086.1">
    <property type="nucleotide sequence ID" value="NZ_FUYC01000002.1"/>
</dbReference>
<dbReference type="OrthoDB" id="9789971at2"/>
<name>A0A1T4W8N2_9BACT</name>
<reference evidence="2 3" key="1">
    <citation type="submission" date="2017-02" db="EMBL/GenBank/DDBJ databases">
        <authorList>
            <person name="Peterson S.W."/>
        </authorList>
    </citation>
    <scope>NUCLEOTIDE SEQUENCE [LARGE SCALE GENOMIC DNA]</scope>
    <source>
        <strain evidence="2 3">DSM 16080</strain>
    </source>
</reference>
<dbReference type="AlphaFoldDB" id="A0A1T4W8N2"/>
<gene>
    <name evidence="2" type="ORF">SAMN02745704_00501</name>
</gene>
<evidence type="ECO:0000259" key="1">
    <source>
        <dbReference type="SMART" id="SM01078"/>
    </source>
</evidence>
<evidence type="ECO:0000313" key="3">
    <source>
        <dbReference type="Proteomes" id="UP000190027"/>
    </source>
</evidence>
<keyword evidence="3" id="KW-1185">Reference proteome</keyword>
<proteinExistence type="predicted"/>
<dbReference type="Proteomes" id="UP000190027">
    <property type="component" value="Unassembled WGS sequence"/>
</dbReference>
<dbReference type="EMBL" id="FUYC01000002">
    <property type="protein sequence ID" value="SKA73623.1"/>
    <property type="molecule type" value="Genomic_DNA"/>
</dbReference>